<dbReference type="GO" id="GO:0043190">
    <property type="term" value="C:ATP-binding cassette (ABC) transporter complex"/>
    <property type="evidence" value="ECO:0007669"/>
    <property type="project" value="InterPro"/>
</dbReference>
<dbReference type="CDD" id="cd06261">
    <property type="entry name" value="TM_PBP2"/>
    <property type="match status" value="1"/>
</dbReference>
<protein>
    <recommendedName>
        <fullName evidence="9">Histidine/lysine/arginine/ornithine transport system permease protein HisM</fullName>
    </recommendedName>
</protein>
<accession>A0A356LE29</accession>
<dbReference type="AlphaFoldDB" id="A0A356LE29"/>
<dbReference type="Gene3D" id="1.10.3720.10">
    <property type="entry name" value="MetI-like"/>
    <property type="match status" value="1"/>
</dbReference>
<dbReference type="InterPro" id="IPR051322">
    <property type="entry name" value="AA_ABC_Transporter_Permease"/>
</dbReference>
<evidence type="ECO:0000256" key="11">
    <source>
        <dbReference type="RuleBase" id="RU363032"/>
    </source>
</evidence>
<reference evidence="13 14" key="1">
    <citation type="journal article" date="2018" name="Nat. Biotechnol.">
        <title>A standardized bacterial taxonomy based on genome phylogeny substantially revises the tree of life.</title>
        <authorList>
            <person name="Parks D.H."/>
            <person name="Chuvochina M."/>
            <person name="Waite D.W."/>
            <person name="Rinke C."/>
            <person name="Skarshewski A."/>
            <person name="Chaumeil P.A."/>
            <person name="Hugenholtz P."/>
        </authorList>
    </citation>
    <scope>NUCLEOTIDE SEQUENCE [LARGE SCALE GENOMIC DNA]</scope>
    <source>
        <strain evidence="13">UBA10707</strain>
    </source>
</reference>
<dbReference type="PANTHER" id="PTHR30450:SF5">
    <property type="entry name" value="HISTIDINE TRANSPORT SYSTEM PERMEASE PROTEIN HISM"/>
    <property type="match status" value="1"/>
</dbReference>
<evidence type="ECO:0000256" key="3">
    <source>
        <dbReference type="ARBA" id="ARBA00022448"/>
    </source>
</evidence>
<dbReference type="PROSITE" id="PS50928">
    <property type="entry name" value="ABC_TM1"/>
    <property type="match status" value="1"/>
</dbReference>
<keyword evidence="5" id="KW-0997">Cell inner membrane</keyword>
<evidence type="ECO:0000256" key="4">
    <source>
        <dbReference type="ARBA" id="ARBA00022475"/>
    </source>
</evidence>
<comment type="subunit">
    <text evidence="10">The HisPMQJ complex is composed of two ATP-binding proteins (HisP), two transmembrane proteins (HisM and HisQ) and a solute-binding protein (HisJ). The HisPMQ-ArgT complex is composed of two ATP-binding proteins (HisP), two transmembrane proteins (HisM and HisQ) and a solute-binding protein (ArgT).</text>
</comment>
<keyword evidence="4" id="KW-1003">Cell membrane</keyword>
<dbReference type="InterPro" id="IPR035906">
    <property type="entry name" value="MetI-like_sf"/>
</dbReference>
<gene>
    <name evidence="13" type="ORF">DD666_05330</name>
</gene>
<dbReference type="NCBIfam" id="NF011651">
    <property type="entry name" value="PRK15069.1"/>
    <property type="match status" value="1"/>
</dbReference>
<dbReference type="GO" id="GO:0022857">
    <property type="term" value="F:transmembrane transporter activity"/>
    <property type="evidence" value="ECO:0007669"/>
    <property type="project" value="InterPro"/>
</dbReference>
<evidence type="ECO:0000256" key="10">
    <source>
        <dbReference type="ARBA" id="ARBA00046835"/>
    </source>
</evidence>
<comment type="similarity">
    <text evidence="2">Belongs to the binding-protein-dependent transport system permease family. HisMQ subfamily.</text>
</comment>
<dbReference type="EMBL" id="DOEK01000008">
    <property type="protein sequence ID" value="HBP28821.1"/>
    <property type="molecule type" value="Genomic_DNA"/>
</dbReference>
<feature type="transmembrane region" description="Helical" evidence="11">
    <location>
        <begin position="58"/>
        <end position="84"/>
    </location>
</feature>
<evidence type="ECO:0000313" key="14">
    <source>
        <dbReference type="Proteomes" id="UP000264036"/>
    </source>
</evidence>
<name>A0A356LE29_9BURK</name>
<feature type="transmembrane region" description="Helical" evidence="11">
    <location>
        <begin position="104"/>
        <end position="124"/>
    </location>
</feature>
<keyword evidence="6 11" id="KW-0812">Transmembrane</keyword>
<dbReference type="Proteomes" id="UP000264036">
    <property type="component" value="Unassembled WGS sequence"/>
</dbReference>
<evidence type="ECO:0000256" key="7">
    <source>
        <dbReference type="ARBA" id="ARBA00022989"/>
    </source>
</evidence>
<keyword evidence="8 11" id="KW-0472">Membrane</keyword>
<organism evidence="13 14">
    <name type="scientific">Advenella kashmirensis</name>
    <dbReference type="NCBI Taxonomy" id="310575"/>
    <lineage>
        <taxon>Bacteria</taxon>
        <taxon>Pseudomonadati</taxon>
        <taxon>Pseudomonadota</taxon>
        <taxon>Betaproteobacteria</taxon>
        <taxon>Burkholderiales</taxon>
        <taxon>Alcaligenaceae</taxon>
    </lineage>
</organism>
<dbReference type="InterPro" id="IPR010065">
    <property type="entry name" value="AA_ABC_transptr_permease_3TM"/>
</dbReference>
<dbReference type="NCBIfam" id="TIGR01726">
    <property type="entry name" value="HEQRo_perm_3TM"/>
    <property type="match status" value="1"/>
</dbReference>
<sequence length="236" mass="26299">MSEILERYWQAYLGFGFPMTGLAMTIWILLLSVLFGTVLAIPMAIWRSSSNRWISMPVRVYTFVFRGTPLYVQLLLVYTGLFSLSVVRGTPLLATFFRDGFNCVILAFTINTCAYMTEVLAGAIRAIPHGEIEAAQAFGFSRFRLYTKIILPSAFRRALPFYSNEVILVLHSTSLAFTATVPELLKVARDVNSATFNSLPAFGIAAILYAVLAMVLVALFRKAEKKWLGFLKPAAV</sequence>
<proteinExistence type="inferred from homology"/>
<keyword evidence="3 11" id="KW-0813">Transport</keyword>
<comment type="subcellular location">
    <subcellularLocation>
        <location evidence="1">Cell inner membrane</location>
        <topology evidence="1">Multi-pass membrane protein</topology>
    </subcellularLocation>
    <subcellularLocation>
        <location evidence="11">Cell membrane</location>
        <topology evidence="11">Multi-pass membrane protein</topology>
    </subcellularLocation>
</comment>
<comment type="caution">
    <text evidence="13">The sequence shown here is derived from an EMBL/GenBank/DDBJ whole genome shotgun (WGS) entry which is preliminary data.</text>
</comment>
<dbReference type="FunFam" id="1.10.3720.10:FF:000012">
    <property type="entry name" value="Histidine ABC transporter permease HisM"/>
    <property type="match status" value="1"/>
</dbReference>
<evidence type="ECO:0000256" key="5">
    <source>
        <dbReference type="ARBA" id="ARBA00022519"/>
    </source>
</evidence>
<dbReference type="InterPro" id="IPR000515">
    <property type="entry name" value="MetI-like"/>
</dbReference>
<evidence type="ECO:0000256" key="6">
    <source>
        <dbReference type="ARBA" id="ARBA00022692"/>
    </source>
</evidence>
<dbReference type="Pfam" id="PF00528">
    <property type="entry name" value="BPD_transp_1"/>
    <property type="match status" value="1"/>
</dbReference>
<evidence type="ECO:0000256" key="1">
    <source>
        <dbReference type="ARBA" id="ARBA00004429"/>
    </source>
</evidence>
<feature type="domain" description="ABC transmembrane type-1" evidence="12">
    <location>
        <begin position="22"/>
        <end position="220"/>
    </location>
</feature>
<dbReference type="SUPFAM" id="SSF161098">
    <property type="entry name" value="MetI-like"/>
    <property type="match status" value="1"/>
</dbReference>
<evidence type="ECO:0000313" key="13">
    <source>
        <dbReference type="EMBL" id="HBP28821.1"/>
    </source>
</evidence>
<evidence type="ECO:0000256" key="9">
    <source>
        <dbReference type="ARBA" id="ARBA00039779"/>
    </source>
</evidence>
<dbReference type="GO" id="GO:0006865">
    <property type="term" value="P:amino acid transport"/>
    <property type="evidence" value="ECO:0007669"/>
    <property type="project" value="TreeGrafter"/>
</dbReference>
<feature type="transmembrane region" description="Helical" evidence="11">
    <location>
        <begin position="161"/>
        <end position="181"/>
    </location>
</feature>
<keyword evidence="7 11" id="KW-1133">Transmembrane helix</keyword>
<evidence type="ECO:0000259" key="12">
    <source>
        <dbReference type="PROSITE" id="PS50928"/>
    </source>
</evidence>
<feature type="transmembrane region" description="Helical" evidence="11">
    <location>
        <begin position="20"/>
        <end position="46"/>
    </location>
</feature>
<evidence type="ECO:0000256" key="2">
    <source>
        <dbReference type="ARBA" id="ARBA00010072"/>
    </source>
</evidence>
<evidence type="ECO:0000256" key="8">
    <source>
        <dbReference type="ARBA" id="ARBA00023136"/>
    </source>
</evidence>
<dbReference type="PANTHER" id="PTHR30450">
    <property type="entry name" value="ABC TRANSPORTER PERMEASE"/>
    <property type="match status" value="1"/>
</dbReference>
<feature type="transmembrane region" description="Helical" evidence="11">
    <location>
        <begin position="201"/>
        <end position="220"/>
    </location>
</feature>